<dbReference type="GO" id="GO:0022857">
    <property type="term" value="F:transmembrane transporter activity"/>
    <property type="evidence" value="ECO:0007669"/>
    <property type="project" value="InterPro"/>
</dbReference>
<dbReference type="AlphaFoldDB" id="A0A8J3VK65"/>
<dbReference type="SUPFAM" id="SSF103473">
    <property type="entry name" value="MFS general substrate transporter"/>
    <property type="match status" value="1"/>
</dbReference>
<evidence type="ECO:0000313" key="7">
    <source>
        <dbReference type="EMBL" id="GIH10134.1"/>
    </source>
</evidence>
<evidence type="ECO:0000256" key="2">
    <source>
        <dbReference type="ARBA" id="ARBA00022692"/>
    </source>
</evidence>
<accession>A0A8J3VK65</accession>
<dbReference type="RefSeq" id="WP_203913853.1">
    <property type="nucleotide sequence ID" value="NZ_BONY01000085.1"/>
</dbReference>
<dbReference type="PANTHER" id="PTHR23530:SF1">
    <property type="entry name" value="PERMEASE, MAJOR FACILITATOR SUPERFAMILY-RELATED"/>
    <property type="match status" value="1"/>
</dbReference>
<feature type="transmembrane region" description="Helical" evidence="5">
    <location>
        <begin position="287"/>
        <end position="307"/>
    </location>
</feature>
<organism evidence="7 8">
    <name type="scientific">Rhizocola hellebori</name>
    <dbReference type="NCBI Taxonomy" id="1392758"/>
    <lineage>
        <taxon>Bacteria</taxon>
        <taxon>Bacillati</taxon>
        <taxon>Actinomycetota</taxon>
        <taxon>Actinomycetes</taxon>
        <taxon>Micromonosporales</taxon>
        <taxon>Micromonosporaceae</taxon>
        <taxon>Rhizocola</taxon>
    </lineage>
</organism>
<keyword evidence="4 5" id="KW-0472">Membrane</keyword>
<dbReference type="InterPro" id="IPR036259">
    <property type="entry name" value="MFS_trans_sf"/>
</dbReference>
<dbReference type="PANTHER" id="PTHR23530">
    <property type="entry name" value="TRANSPORT PROTEIN-RELATED"/>
    <property type="match status" value="1"/>
</dbReference>
<dbReference type="Gene3D" id="1.20.1250.20">
    <property type="entry name" value="MFS general substrate transporter like domains"/>
    <property type="match status" value="1"/>
</dbReference>
<keyword evidence="2 5" id="KW-0812">Transmembrane</keyword>
<dbReference type="EMBL" id="BONY01000085">
    <property type="protein sequence ID" value="GIH10134.1"/>
    <property type="molecule type" value="Genomic_DNA"/>
</dbReference>
<feature type="transmembrane region" description="Helical" evidence="5">
    <location>
        <begin position="12"/>
        <end position="33"/>
    </location>
</feature>
<evidence type="ECO:0000256" key="5">
    <source>
        <dbReference type="SAM" id="Phobius"/>
    </source>
</evidence>
<dbReference type="Proteomes" id="UP000612899">
    <property type="component" value="Unassembled WGS sequence"/>
</dbReference>
<feature type="transmembrane region" description="Helical" evidence="5">
    <location>
        <begin position="172"/>
        <end position="190"/>
    </location>
</feature>
<dbReference type="InterPro" id="IPR053160">
    <property type="entry name" value="MFS_DHA3_Transporter"/>
</dbReference>
<dbReference type="InterPro" id="IPR011701">
    <property type="entry name" value="MFS"/>
</dbReference>
<evidence type="ECO:0000259" key="6">
    <source>
        <dbReference type="PROSITE" id="PS50850"/>
    </source>
</evidence>
<reference evidence="7" key="1">
    <citation type="submission" date="2021-01" db="EMBL/GenBank/DDBJ databases">
        <title>Whole genome shotgun sequence of Rhizocola hellebori NBRC 109834.</title>
        <authorList>
            <person name="Komaki H."/>
            <person name="Tamura T."/>
        </authorList>
    </citation>
    <scope>NUCLEOTIDE SEQUENCE</scope>
    <source>
        <strain evidence="7">NBRC 109834</strain>
    </source>
</reference>
<feature type="transmembrane region" description="Helical" evidence="5">
    <location>
        <begin position="73"/>
        <end position="93"/>
    </location>
</feature>
<feature type="domain" description="Major facilitator superfamily (MFS) profile" evidence="6">
    <location>
        <begin position="224"/>
        <end position="416"/>
    </location>
</feature>
<feature type="transmembrane region" description="Helical" evidence="5">
    <location>
        <begin position="146"/>
        <end position="166"/>
    </location>
</feature>
<feature type="transmembrane region" description="Helical" evidence="5">
    <location>
        <begin position="45"/>
        <end position="66"/>
    </location>
</feature>
<sequence length="416" mass="44101">MIDTPTTIKRTYYALLLGNTLAASLIWGINTIFLLDAGLSNLEAFAANAFFTAGMVLFEVPTGIVADMWGRRASFLLGTVTLAVSTLLYVWLWQLEAPFWQWAVVSVLLGLGFTFFSGATEAWLVDALQETGYDGSLEAVFGRGQVMTGIAMLAGSVAGGFLAQATNLGVPFLLRAAILLVMFGVAFLLMRDIGFTPKRDGRVVSEVKRIASESIEYGWRIPTVKYLMVAGAFTGGVGIYVFYALQPYLLDLYGNPQAYGIAGLAAAVLAGSNIVGGLFAARVRKMFRLRTSALLTAEVAGAAAIVLMGLLQYFWVVLALVVLSGLILSAATPIRQSYLNGLIPSQQRATILSFDSLMSSTGGVFAQPALGRIADVWGYPASYLVSGGLSALAIPFVAKARALRAPADAAVEGLAA</sequence>
<keyword evidence="3 5" id="KW-1133">Transmembrane helix</keyword>
<evidence type="ECO:0000256" key="3">
    <source>
        <dbReference type="ARBA" id="ARBA00022989"/>
    </source>
</evidence>
<feature type="transmembrane region" description="Helical" evidence="5">
    <location>
        <begin position="376"/>
        <end position="398"/>
    </location>
</feature>
<gene>
    <name evidence="7" type="ORF">Rhe02_82010</name>
</gene>
<comment type="caution">
    <text evidence="7">The sequence shown here is derived from an EMBL/GenBank/DDBJ whole genome shotgun (WGS) entry which is preliminary data.</text>
</comment>
<proteinExistence type="predicted"/>
<feature type="transmembrane region" description="Helical" evidence="5">
    <location>
        <begin position="226"/>
        <end position="245"/>
    </location>
</feature>
<keyword evidence="8" id="KW-1185">Reference proteome</keyword>
<dbReference type="Pfam" id="PF07690">
    <property type="entry name" value="MFS_1"/>
    <property type="match status" value="1"/>
</dbReference>
<evidence type="ECO:0000256" key="4">
    <source>
        <dbReference type="ARBA" id="ARBA00023136"/>
    </source>
</evidence>
<feature type="transmembrane region" description="Helical" evidence="5">
    <location>
        <begin position="99"/>
        <end position="125"/>
    </location>
</feature>
<dbReference type="GO" id="GO:0005886">
    <property type="term" value="C:plasma membrane"/>
    <property type="evidence" value="ECO:0007669"/>
    <property type="project" value="UniProtKB-SubCell"/>
</dbReference>
<protein>
    <submittedName>
        <fullName evidence="7">MFS transporter</fullName>
    </submittedName>
</protein>
<evidence type="ECO:0000313" key="8">
    <source>
        <dbReference type="Proteomes" id="UP000612899"/>
    </source>
</evidence>
<comment type="subcellular location">
    <subcellularLocation>
        <location evidence="1">Cell membrane</location>
        <topology evidence="1">Multi-pass membrane protein</topology>
    </subcellularLocation>
</comment>
<dbReference type="InterPro" id="IPR020846">
    <property type="entry name" value="MFS_dom"/>
</dbReference>
<name>A0A8J3VK65_9ACTN</name>
<dbReference type="PROSITE" id="PS50850">
    <property type="entry name" value="MFS"/>
    <property type="match status" value="1"/>
</dbReference>
<feature type="transmembrane region" description="Helical" evidence="5">
    <location>
        <begin position="257"/>
        <end position="280"/>
    </location>
</feature>
<evidence type="ECO:0000256" key="1">
    <source>
        <dbReference type="ARBA" id="ARBA00004651"/>
    </source>
</evidence>